<protein>
    <recommendedName>
        <fullName evidence="5">Lipoprotein</fullName>
    </recommendedName>
</protein>
<accession>A0A9X3EZJ6</accession>
<sequence length="287" mass="28971">MRTILRRPFGVLLSAACLLACGTTQPADETATGATATVADTTGPTTGAGTDASTGSSSDASTGPTTGPTTGGTSDPGEAQCQADLQDCPDGFKCVLRRGAADWEFVCLPVQGDNTAGDSCHHDGVIAGTDDCDEASWCIGSFDTTGAPWEGLCYPLCVGDVCGNDQRCVSIGALPVCAPVCDPLLAVGCTADEACIFREPEGFVCFPQGVDGHAIGEDCETAISCAPGLHCAQRVVGCPPDSYCCTDYCDTQSGENTCTAKGMGATCEAIGATAPEQAHVGACVIPE</sequence>
<evidence type="ECO:0000313" key="3">
    <source>
        <dbReference type="EMBL" id="MCY1013223.1"/>
    </source>
</evidence>
<feature type="signal peptide" evidence="2">
    <location>
        <begin position="1"/>
        <end position="26"/>
    </location>
</feature>
<comment type="caution">
    <text evidence="3">The sequence shown here is derived from an EMBL/GenBank/DDBJ whole genome shotgun (WGS) entry which is preliminary data.</text>
</comment>
<dbReference type="EMBL" id="JAPNKE010000002">
    <property type="protein sequence ID" value="MCY1013223.1"/>
    <property type="molecule type" value="Genomic_DNA"/>
</dbReference>
<organism evidence="3 4">
    <name type="scientific">Nannocystis pusilla</name>
    <dbReference type="NCBI Taxonomy" id="889268"/>
    <lineage>
        <taxon>Bacteria</taxon>
        <taxon>Pseudomonadati</taxon>
        <taxon>Myxococcota</taxon>
        <taxon>Polyangia</taxon>
        <taxon>Nannocystales</taxon>
        <taxon>Nannocystaceae</taxon>
        <taxon>Nannocystis</taxon>
    </lineage>
</organism>
<evidence type="ECO:0000256" key="2">
    <source>
        <dbReference type="SAM" id="SignalP"/>
    </source>
</evidence>
<name>A0A9X3EZJ6_9BACT</name>
<gene>
    <name evidence="3" type="ORF">OV079_48380</name>
</gene>
<feature type="chain" id="PRO_5040987458" description="Lipoprotein" evidence="2">
    <location>
        <begin position="27"/>
        <end position="287"/>
    </location>
</feature>
<dbReference type="Proteomes" id="UP001150924">
    <property type="component" value="Unassembled WGS sequence"/>
</dbReference>
<feature type="region of interest" description="Disordered" evidence="1">
    <location>
        <begin position="29"/>
        <end position="78"/>
    </location>
</feature>
<reference evidence="3" key="1">
    <citation type="submission" date="2022-11" db="EMBL/GenBank/DDBJ databases">
        <title>Minimal conservation of predation-associated metabolite biosynthetic gene clusters underscores biosynthetic potential of Myxococcota including descriptions for ten novel species: Archangium lansinium sp. nov., Myxococcus landrumus sp. nov., Nannocystis bai.</title>
        <authorList>
            <person name="Ahearne A."/>
            <person name="Stevens C."/>
            <person name="Phillips K."/>
        </authorList>
    </citation>
    <scope>NUCLEOTIDE SEQUENCE</scope>
    <source>
        <strain evidence="3">Na p29</strain>
    </source>
</reference>
<keyword evidence="2" id="KW-0732">Signal</keyword>
<evidence type="ECO:0000256" key="1">
    <source>
        <dbReference type="SAM" id="MobiDB-lite"/>
    </source>
</evidence>
<dbReference type="RefSeq" id="WP_267776982.1">
    <property type="nucleotide sequence ID" value="NZ_JAPNKE010000002.1"/>
</dbReference>
<feature type="compositionally biased region" description="Low complexity" evidence="1">
    <location>
        <begin position="30"/>
        <end position="77"/>
    </location>
</feature>
<evidence type="ECO:0008006" key="5">
    <source>
        <dbReference type="Google" id="ProtNLM"/>
    </source>
</evidence>
<proteinExistence type="predicted"/>
<keyword evidence="4" id="KW-1185">Reference proteome</keyword>
<dbReference type="AlphaFoldDB" id="A0A9X3EZJ6"/>
<evidence type="ECO:0000313" key="4">
    <source>
        <dbReference type="Proteomes" id="UP001150924"/>
    </source>
</evidence>